<dbReference type="Proteomes" id="UP000005755">
    <property type="component" value="Unassembled WGS sequence"/>
</dbReference>
<gene>
    <name evidence="1" type="ORF">HCCG_00073</name>
</gene>
<proteinExistence type="predicted"/>
<evidence type="ECO:0000313" key="1">
    <source>
        <dbReference type="EMBL" id="EFR45527.1"/>
    </source>
</evidence>
<organism evidence="1 2">
    <name type="scientific">Helicobacter cinaedi CCUG 18818 = ATCC BAA-847</name>
    <dbReference type="NCBI Taxonomy" id="537971"/>
    <lineage>
        <taxon>Bacteria</taxon>
        <taxon>Pseudomonadati</taxon>
        <taxon>Campylobacterota</taxon>
        <taxon>Epsilonproteobacteria</taxon>
        <taxon>Campylobacterales</taxon>
        <taxon>Helicobacteraceae</taxon>
        <taxon>Helicobacter</taxon>
    </lineage>
</organism>
<name>A0ABN0B7R7_9HELI</name>
<evidence type="ECO:0000313" key="2">
    <source>
        <dbReference type="Proteomes" id="UP000005755"/>
    </source>
</evidence>
<keyword evidence="2" id="KW-1185">Reference proteome</keyword>
<protein>
    <submittedName>
        <fullName evidence="1">Uncharacterized protein</fullName>
    </submittedName>
</protein>
<sequence length="39" mass="4687">MRCSNQIKTKNKPNKELFSYDLLDFFLEIAEKESMQMIC</sequence>
<dbReference type="EMBL" id="DS990391">
    <property type="protein sequence ID" value="EFR45527.1"/>
    <property type="molecule type" value="Genomic_DNA"/>
</dbReference>
<accession>A0ABN0B7R7</accession>
<reference evidence="2" key="1">
    <citation type="journal article" date="2014" name="Genome Announc.">
        <title>Draft genome sequences of six enterohepatic helicobacter species isolated from humans and one from rhesus macaques.</title>
        <authorList>
            <person name="Shen Z."/>
            <person name="Sheh A."/>
            <person name="Young S.K."/>
            <person name="Abouelliel A."/>
            <person name="Ward D.V."/>
            <person name="Earl A.M."/>
            <person name="Fox J.G."/>
        </authorList>
    </citation>
    <scope>NUCLEOTIDE SEQUENCE [LARGE SCALE GENOMIC DNA]</scope>
    <source>
        <strain evidence="2">CCUG 18818</strain>
    </source>
</reference>